<evidence type="ECO:0000313" key="1">
    <source>
        <dbReference type="EnsemblMetazoa" id="tetur21g02900.1"/>
    </source>
</evidence>
<name>T1KUC2_TETUR</name>
<organism evidence="1 2">
    <name type="scientific">Tetranychus urticae</name>
    <name type="common">Two-spotted spider mite</name>
    <dbReference type="NCBI Taxonomy" id="32264"/>
    <lineage>
        <taxon>Eukaryota</taxon>
        <taxon>Metazoa</taxon>
        <taxon>Ecdysozoa</taxon>
        <taxon>Arthropoda</taxon>
        <taxon>Chelicerata</taxon>
        <taxon>Arachnida</taxon>
        <taxon>Acari</taxon>
        <taxon>Acariformes</taxon>
        <taxon>Trombidiformes</taxon>
        <taxon>Prostigmata</taxon>
        <taxon>Eleutherengona</taxon>
        <taxon>Raphignathae</taxon>
        <taxon>Tetranychoidea</taxon>
        <taxon>Tetranychidae</taxon>
        <taxon>Tetranychus</taxon>
    </lineage>
</organism>
<dbReference type="EMBL" id="CAEY01000552">
    <property type="status" value="NOT_ANNOTATED_CDS"/>
    <property type="molecule type" value="Genomic_DNA"/>
</dbReference>
<evidence type="ECO:0000313" key="2">
    <source>
        <dbReference type="Proteomes" id="UP000015104"/>
    </source>
</evidence>
<dbReference type="Proteomes" id="UP000015104">
    <property type="component" value="Unassembled WGS sequence"/>
</dbReference>
<accession>T1KUC2</accession>
<protein>
    <submittedName>
        <fullName evidence="1">Uncharacterized protein</fullName>
    </submittedName>
</protein>
<reference evidence="1" key="2">
    <citation type="submission" date="2015-06" db="UniProtKB">
        <authorList>
            <consortium name="EnsemblMetazoa"/>
        </authorList>
    </citation>
    <scope>IDENTIFICATION</scope>
</reference>
<dbReference type="AlphaFoldDB" id="T1KUC2"/>
<keyword evidence="2" id="KW-1185">Reference proteome</keyword>
<dbReference type="EnsemblMetazoa" id="tetur21g02900.1">
    <property type="protein sequence ID" value="tetur21g02900.1"/>
    <property type="gene ID" value="tetur21g02900"/>
</dbReference>
<sequence>MVIQEESPMIGMDYLVILMLLSLGLMEKLSSSRDINIGVSIIVKWTLVILKTFHLGSLVYLTTSIQHLYGVETEKPISLKINYIGDLIVKMIHQLAADILNQLKIGSDYQVALTLPLNGKMD</sequence>
<dbReference type="HOGENOM" id="CLU_2029644_0_0_1"/>
<proteinExistence type="predicted"/>
<reference evidence="2" key="1">
    <citation type="submission" date="2011-08" db="EMBL/GenBank/DDBJ databases">
        <authorList>
            <person name="Rombauts S."/>
        </authorList>
    </citation>
    <scope>NUCLEOTIDE SEQUENCE</scope>
    <source>
        <strain evidence="2">London</strain>
    </source>
</reference>